<proteinExistence type="predicted"/>
<comment type="caution">
    <text evidence="1">The sequence shown here is derived from an EMBL/GenBank/DDBJ whole genome shotgun (WGS) entry which is preliminary data.</text>
</comment>
<sequence>MHIGFQPEIDALIRDLPQARRHCLQPHSQCVAIERGMRVTRLRLARPHALRQQINQESRPVGRHQRLEIDRETACHRVRIAGELMPDNPFDVVPRVGTTAPALVRLAEERHDTDVVPTTVGMQLDCAGDAHFGGNLYKSRSRSQVN</sequence>
<gene>
    <name evidence="1" type="ORF">WT83_04710</name>
</gene>
<dbReference type="AlphaFoldDB" id="A0A108F4A2"/>
<dbReference type="EMBL" id="LPLZ01000015">
    <property type="protein sequence ID" value="KWN22798.1"/>
    <property type="molecule type" value="Genomic_DNA"/>
</dbReference>
<evidence type="ECO:0000313" key="1">
    <source>
        <dbReference type="EMBL" id="KWN22798.1"/>
    </source>
</evidence>
<organism evidence="1 2">
    <name type="scientific">Burkholderia territorii</name>
    <dbReference type="NCBI Taxonomy" id="1503055"/>
    <lineage>
        <taxon>Bacteria</taxon>
        <taxon>Pseudomonadati</taxon>
        <taxon>Pseudomonadota</taxon>
        <taxon>Betaproteobacteria</taxon>
        <taxon>Burkholderiales</taxon>
        <taxon>Burkholderiaceae</taxon>
        <taxon>Burkholderia</taxon>
        <taxon>Burkholderia cepacia complex</taxon>
    </lineage>
</organism>
<name>A0A108F4A2_9BURK</name>
<evidence type="ECO:0000313" key="2">
    <source>
        <dbReference type="Proteomes" id="UP000068016"/>
    </source>
</evidence>
<reference evidence="1 2" key="1">
    <citation type="submission" date="2015-11" db="EMBL/GenBank/DDBJ databases">
        <title>Expanding the genomic diversity of Burkholderia species for the development of highly accurate diagnostics.</title>
        <authorList>
            <person name="Sahl J."/>
            <person name="Keim P."/>
            <person name="Wagner D."/>
        </authorList>
    </citation>
    <scope>NUCLEOTIDE SEQUENCE [LARGE SCALE GENOMIC DNA]</scope>
    <source>
        <strain evidence="1 2">MSMB793WGS</strain>
    </source>
</reference>
<dbReference type="Proteomes" id="UP000068016">
    <property type="component" value="Unassembled WGS sequence"/>
</dbReference>
<protein>
    <submittedName>
        <fullName evidence="1">Uncharacterized protein</fullName>
    </submittedName>
</protein>
<accession>A0A108F4A2</accession>